<dbReference type="AlphaFoldDB" id="A0A9N9QLY1"/>
<dbReference type="Pfam" id="PF25273">
    <property type="entry name" value="DUF7869"/>
    <property type="match status" value="1"/>
</dbReference>
<feature type="domain" description="DUF7869" evidence="2">
    <location>
        <begin position="506"/>
        <end position="669"/>
    </location>
</feature>
<dbReference type="Proteomes" id="UP001152799">
    <property type="component" value="Chromosome 2"/>
</dbReference>
<name>A0A9N9QLY1_9CUCU</name>
<protein>
    <recommendedName>
        <fullName evidence="2">DUF7869 domain-containing protein</fullName>
    </recommendedName>
</protein>
<dbReference type="PANTHER" id="PTHR10773:SF19">
    <property type="match status" value="1"/>
</dbReference>
<proteinExistence type="predicted"/>
<evidence type="ECO:0000313" key="3">
    <source>
        <dbReference type="EMBL" id="CAG9764381.1"/>
    </source>
</evidence>
<organism evidence="3 4">
    <name type="scientific">Ceutorhynchus assimilis</name>
    <name type="common">cabbage seed weevil</name>
    <dbReference type="NCBI Taxonomy" id="467358"/>
    <lineage>
        <taxon>Eukaryota</taxon>
        <taxon>Metazoa</taxon>
        <taxon>Ecdysozoa</taxon>
        <taxon>Arthropoda</taxon>
        <taxon>Hexapoda</taxon>
        <taxon>Insecta</taxon>
        <taxon>Pterygota</taxon>
        <taxon>Neoptera</taxon>
        <taxon>Endopterygota</taxon>
        <taxon>Coleoptera</taxon>
        <taxon>Polyphaga</taxon>
        <taxon>Cucujiformia</taxon>
        <taxon>Curculionidae</taxon>
        <taxon>Ceutorhynchinae</taxon>
        <taxon>Ceutorhynchus</taxon>
    </lineage>
</organism>
<evidence type="ECO:0000259" key="2">
    <source>
        <dbReference type="Pfam" id="PF25273"/>
    </source>
</evidence>
<evidence type="ECO:0000313" key="4">
    <source>
        <dbReference type="Proteomes" id="UP001152799"/>
    </source>
</evidence>
<dbReference type="PANTHER" id="PTHR10773">
    <property type="entry name" value="DNA-DIRECTED RNA POLYMERASES I, II, AND III SUBUNIT RPABC2"/>
    <property type="match status" value="1"/>
</dbReference>
<feature type="compositionally biased region" description="Polar residues" evidence="1">
    <location>
        <begin position="82"/>
        <end position="92"/>
    </location>
</feature>
<dbReference type="InterPro" id="IPR057191">
    <property type="entry name" value="DUF7869"/>
</dbReference>
<reference evidence="3" key="1">
    <citation type="submission" date="2022-01" db="EMBL/GenBank/DDBJ databases">
        <authorList>
            <person name="King R."/>
        </authorList>
    </citation>
    <scope>NUCLEOTIDE SEQUENCE</scope>
</reference>
<sequence>MSSVDYKVMYNKMKNVTSRTQKIMDFVRSEHEKDEGAMNQNGNTVAKDRGDIEICETSLQTPNITDAISDIDGPQEILSFAKSQNVSTTESKSTTDENVNDDQALSSTKIAAEYPVDNYPITEPGSESDHKASSSDNYDPENESSSSSSSCSTCSSSSSSSEDSSQETSKLPLKRKKKNIGTWKKNIRKQKRLRGEAYISVKNIEKPARPLLSPPCAAKPKHKCLQSVSEENRSKIYVEFRRLSALDDQRSFIIHHVEQIPKKRITRNLENSRRVNTCNYFLTVDGQKMKVCREFFMSTLNVTDSFIRISLQKRSSTGIVEKDRRGKHTPANKLTDDCLQIIRDHISTFPAVESHYCRSSSKKKYLDPTLNLSIMHNMYKSLCEEKNIPPVSLEKYRQVFKEYNVGFFKPKKDQCKICLAQKNMTGEEKEAQEETFQQHLKRKESARKTRNEDKLEAKDNSTLLAFNFDLEAVLTTPKGAAGQIFYLRKLAVYNLTIYNIGNQDGICYLWDETQGKRGSNEIASCIYEYVLSNTEIKEVRMMSDGCGGQQKNSNFAAMCMHLISVHPSLKIIDHKFFETGHTEMECDSIHSKIEQKAKHVPVYIPEGWAQVIRDARMKPRPFEVKSRSFDDFYDFKEYAAQNFDMSKIPWRKICWIRYLKSDKTEVFYKIGFDQEFQEVNCKKKFRGRPKTVELKKAYECELPIAKPKYLDLQKMCSDLTIPKIHHRFYKSLNYYNNKIRDRLPEPDESENTDTDEN</sequence>
<feature type="region of interest" description="Disordered" evidence="1">
    <location>
        <begin position="30"/>
        <end position="49"/>
    </location>
</feature>
<keyword evidence="4" id="KW-1185">Reference proteome</keyword>
<feature type="region of interest" description="Disordered" evidence="1">
    <location>
        <begin position="82"/>
        <end position="186"/>
    </location>
</feature>
<dbReference type="OrthoDB" id="6708743at2759"/>
<evidence type="ECO:0000256" key="1">
    <source>
        <dbReference type="SAM" id="MobiDB-lite"/>
    </source>
</evidence>
<feature type="region of interest" description="Disordered" evidence="1">
    <location>
        <begin position="428"/>
        <end position="454"/>
    </location>
</feature>
<accession>A0A9N9QLY1</accession>
<feature type="compositionally biased region" description="Low complexity" evidence="1">
    <location>
        <begin position="143"/>
        <end position="169"/>
    </location>
</feature>
<feature type="compositionally biased region" description="Basic residues" evidence="1">
    <location>
        <begin position="172"/>
        <end position="186"/>
    </location>
</feature>
<gene>
    <name evidence="3" type="ORF">CEUTPL_LOCUS5021</name>
</gene>
<dbReference type="EMBL" id="OU892278">
    <property type="protein sequence ID" value="CAG9764381.1"/>
    <property type="molecule type" value="Genomic_DNA"/>
</dbReference>